<feature type="transmembrane region" description="Helical" evidence="5">
    <location>
        <begin position="58"/>
        <end position="81"/>
    </location>
</feature>
<feature type="transmembrane region" description="Helical" evidence="5">
    <location>
        <begin position="87"/>
        <end position="108"/>
    </location>
</feature>
<organism evidence="6 7">
    <name type="scientific">Clavibacter michiganensis subsp. michiganensis</name>
    <dbReference type="NCBI Taxonomy" id="33013"/>
    <lineage>
        <taxon>Bacteria</taxon>
        <taxon>Bacillati</taxon>
        <taxon>Actinomycetota</taxon>
        <taxon>Actinomycetes</taxon>
        <taxon>Micrococcales</taxon>
        <taxon>Microbacteriaceae</taxon>
        <taxon>Clavibacter</taxon>
    </lineage>
</organism>
<evidence type="ECO:0000313" key="6">
    <source>
        <dbReference type="EMBL" id="OUE01646.1"/>
    </source>
</evidence>
<feature type="transmembrane region" description="Helical" evidence="5">
    <location>
        <begin position="15"/>
        <end position="38"/>
    </location>
</feature>
<evidence type="ECO:0000256" key="3">
    <source>
        <dbReference type="ARBA" id="ARBA00022989"/>
    </source>
</evidence>
<dbReference type="PANTHER" id="PTHR36974">
    <property type="entry name" value="MEMBRANE PROTEIN-RELATED"/>
    <property type="match status" value="1"/>
</dbReference>
<dbReference type="Pfam" id="PF07681">
    <property type="entry name" value="DoxX"/>
    <property type="match status" value="1"/>
</dbReference>
<evidence type="ECO:0000256" key="2">
    <source>
        <dbReference type="ARBA" id="ARBA00022692"/>
    </source>
</evidence>
<sequence>MLVAQNGRMSDETWAAIQLAVRILLALVFVGMGVNHFVPRAATAMAAIIPPSFRRPGVPSPLVLVWFTGLCEIAGGIGLLIEPVRLAAGVALAVFLVAVFPANAFAARHPERFGRIAIPLVPRLVAQVVLIALVLFAGWPL</sequence>
<gene>
    <name evidence="6" type="ORF">CMMCAS07_15165</name>
</gene>
<keyword evidence="2 5" id="KW-0812">Transmembrane</keyword>
<dbReference type="InterPro" id="IPR032808">
    <property type="entry name" value="DoxX"/>
</dbReference>
<protein>
    <recommendedName>
        <fullName evidence="8">DoxX family membrane protein</fullName>
    </recommendedName>
</protein>
<keyword evidence="3 5" id="KW-1133">Transmembrane helix</keyword>
<comment type="subcellular location">
    <subcellularLocation>
        <location evidence="1">Membrane</location>
        <topology evidence="1">Multi-pass membrane protein</topology>
    </subcellularLocation>
</comment>
<evidence type="ECO:0008006" key="8">
    <source>
        <dbReference type="Google" id="ProtNLM"/>
    </source>
</evidence>
<evidence type="ECO:0000256" key="1">
    <source>
        <dbReference type="ARBA" id="ARBA00004141"/>
    </source>
</evidence>
<feature type="transmembrane region" description="Helical" evidence="5">
    <location>
        <begin position="120"/>
        <end position="139"/>
    </location>
</feature>
<accession>A0A251XGQ7</accession>
<dbReference type="PANTHER" id="PTHR36974:SF1">
    <property type="entry name" value="DOXX FAMILY MEMBRANE PROTEIN"/>
    <property type="match status" value="1"/>
</dbReference>
<dbReference type="Proteomes" id="UP000195062">
    <property type="component" value="Unassembled WGS sequence"/>
</dbReference>
<keyword evidence="4 5" id="KW-0472">Membrane</keyword>
<name>A0A251XGQ7_CLAMM</name>
<evidence type="ECO:0000256" key="4">
    <source>
        <dbReference type="ARBA" id="ARBA00023136"/>
    </source>
</evidence>
<comment type="caution">
    <text evidence="6">The sequence shown here is derived from an EMBL/GenBank/DDBJ whole genome shotgun (WGS) entry which is preliminary data.</text>
</comment>
<dbReference type="EMBL" id="MDHH01000003">
    <property type="protein sequence ID" value="OUE01646.1"/>
    <property type="molecule type" value="Genomic_DNA"/>
</dbReference>
<dbReference type="AlphaFoldDB" id="A0A251XGQ7"/>
<evidence type="ECO:0000256" key="5">
    <source>
        <dbReference type="SAM" id="Phobius"/>
    </source>
</evidence>
<dbReference type="GO" id="GO:0016020">
    <property type="term" value="C:membrane"/>
    <property type="evidence" value="ECO:0007669"/>
    <property type="project" value="UniProtKB-SubCell"/>
</dbReference>
<proteinExistence type="predicted"/>
<keyword evidence="7" id="KW-1185">Reference proteome</keyword>
<reference evidence="6 7" key="1">
    <citation type="submission" date="2016-08" db="EMBL/GenBank/DDBJ databases">
        <title>Genome sequence of Clavibacter michiganensis subsp. michiganensis strain CASJ007.</title>
        <authorList>
            <person name="Thapa S.P."/>
            <person name="Coaker G."/>
        </authorList>
    </citation>
    <scope>NUCLEOTIDE SEQUENCE [LARGE SCALE GENOMIC DNA]</scope>
    <source>
        <strain evidence="6">CASJ007</strain>
    </source>
</reference>
<evidence type="ECO:0000313" key="7">
    <source>
        <dbReference type="Proteomes" id="UP000195062"/>
    </source>
</evidence>